<feature type="transmembrane region" description="Helical" evidence="1">
    <location>
        <begin position="66"/>
        <end position="88"/>
    </location>
</feature>
<dbReference type="OrthoDB" id="41894at2759"/>
<feature type="transmembrane region" description="Helical" evidence="1">
    <location>
        <begin position="142"/>
        <end position="169"/>
    </location>
</feature>
<reference evidence="2" key="2">
    <citation type="submission" date="2021-04" db="EMBL/GenBank/DDBJ databases">
        <authorList>
            <person name="Podell S."/>
        </authorList>
    </citation>
    <scope>NUCLEOTIDE SEQUENCE</scope>
    <source>
        <strain evidence="2">Hildebrandi</strain>
    </source>
</reference>
<evidence type="ECO:0000313" key="2">
    <source>
        <dbReference type="EMBL" id="KAG7370851.1"/>
    </source>
</evidence>
<feature type="transmembrane region" description="Helical" evidence="1">
    <location>
        <begin position="117"/>
        <end position="135"/>
    </location>
</feature>
<feature type="transmembrane region" description="Helical" evidence="1">
    <location>
        <begin position="289"/>
        <end position="308"/>
    </location>
</feature>
<keyword evidence="3" id="KW-1185">Reference proteome</keyword>
<dbReference type="EMBL" id="JAGRRH010000004">
    <property type="protein sequence ID" value="KAG7370851.1"/>
    <property type="molecule type" value="Genomic_DNA"/>
</dbReference>
<feature type="transmembrane region" description="Helical" evidence="1">
    <location>
        <begin position="257"/>
        <end position="277"/>
    </location>
</feature>
<keyword evidence="1" id="KW-1133">Transmembrane helix</keyword>
<organism evidence="2 3">
    <name type="scientific">Nitzschia inconspicua</name>
    <dbReference type="NCBI Taxonomy" id="303405"/>
    <lineage>
        <taxon>Eukaryota</taxon>
        <taxon>Sar</taxon>
        <taxon>Stramenopiles</taxon>
        <taxon>Ochrophyta</taxon>
        <taxon>Bacillariophyta</taxon>
        <taxon>Bacillariophyceae</taxon>
        <taxon>Bacillariophycidae</taxon>
        <taxon>Bacillariales</taxon>
        <taxon>Bacillariaceae</taxon>
        <taxon>Nitzschia</taxon>
    </lineage>
</organism>
<feature type="transmembrane region" description="Helical" evidence="1">
    <location>
        <begin position="228"/>
        <end position="245"/>
    </location>
</feature>
<evidence type="ECO:0000256" key="1">
    <source>
        <dbReference type="SAM" id="Phobius"/>
    </source>
</evidence>
<dbReference type="AlphaFoldDB" id="A0A9K3M0Z1"/>
<gene>
    <name evidence="2" type="ORF">IV203_019421</name>
</gene>
<evidence type="ECO:0000313" key="3">
    <source>
        <dbReference type="Proteomes" id="UP000693970"/>
    </source>
</evidence>
<feature type="transmembrane region" description="Helical" evidence="1">
    <location>
        <begin position="181"/>
        <end position="207"/>
    </location>
</feature>
<keyword evidence="1" id="KW-0812">Transmembrane</keyword>
<dbReference type="Proteomes" id="UP000693970">
    <property type="component" value="Unassembled WGS sequence"/>
</dbReference>
<accession>A0A9K3M0Z1</accession>
<comment type="caution">
    <text evidence="2">The sequence shown here is derived from an EMBL/GenBank/DDBJ whole genome shotgun (WGS) entry which is preliminary data.</text>
</comment>
<name>A0A9K3M0Z1_9STRA</name>
<proteinExistence type="predicted"/>
<protein>
    <submittedName>
        <fullName evidence="2">Uncharacterized protein</fullName>
    </submittedName>
</protein>
<reference evidence="2" key="1">
    <citation type="journal article" date="2021" name="Sci. Rep.">
        <title>Diploid genomic architecture of Nitzschia inconspicua, an elite biomass production diatom.</title>
        <authorList>
            <person name="Oliver A."/>
            <person name="Podell S."/>
            <person name="Pinowska A."/>
            <person name="Traller J.C."/>
            <person name="Smith S.R."/>
            <person name="McClure R."/>
            <person name="Beliaev A."/>
            <person name="Bohutskyi P."/>
            <person name="Hill E.A."/>
            <person name="Rabines A."/>
            <person name="Zheng H."/>
            <person name="Allen L.Z."/>
            <person name="Kuo A."/>
            <person name="Grigoriev I.V."/>
            <person name="Allen A.E."/>
            <person name="Hazlebeck D."/>
            <person name="Allen E.E."/>
        </authorList>
    </citation>
    <scope>NUCLEOTIDE SEQUENCE</scope>
    <source>
        <strain evidence="2">Hildebrandi</strain>
    </source>
</reference>
<sequence>MEHVNTTPDCKYDKMSIPKMNPKTPPSRKFSVSDLVDPTKPWILTDGGPSLGFFDFVPQHLREGPWSATATMALFSLMYSLTIILLGANMLHTPAKSSILDKFALANDAYLPYTPSWYYHSVVFFWMVYVAYMVYTESMLSSIAWVSFTLWSWSIITIRHGLCALAPFVPQVRVVAEILRLPVLLSASVTFGVWNFVLMPAICFVFIKDSKRRWNFIKFATGFRLTQLHVFNIFFAVMNGAWAQPRRPLHLGDLDAVFVYMSIYMMWYYFVLDRLGIHLYPIFSPRVPWVIFSWLLVVGLCIYGYQWWGRILSPSKYS</sequence>
<keyword evidence="1" id="KW-0472">Membrane</keyword>